<dbReference type="Pfam" id="PF04432">
    <property type="entry name" value="FrhB_FdhB_C"/>
    <property type="match status" value="1"/>
</dbReference>
<sequence>MYSYEELESGVIQAGVCTGCGACISACPLYYIQLIDGMPRRPKKRAACKNCGTCFNSCYKVKGESYGDNTGRYLRAVSAKWDHGTQCQDGGIVTAILRYAYEMKLIDGAVLTCRDNNSWMPVPCVAKSADDFDASSKTKFGVSPVLMDLRPAVVEHGLNKLCVVGTPCHIQSLRHLQRSNADVSSAVALTIGLFCSGNLEYRHIAERIHTLGIRPEDVEKLAVSNGRFIIKAGDRSESIPLSEIKSWVPGHCSFCRDYTGELADISIGSEGSPEGWSTVIIRTEKGEEIFSGLEKSTAVSVSGIGSAELERLKRASEAKRNSQNSYVI</sequence>
<dbReference type="InterPro" id="IPR017900">
    <property type="entry name" value="4Fe4S_Fe_S_CS"/>
</dbReference>
<dbReference type="GO" id="GO:0052592">
    <property type="term" value="F:oxidoreductase activity, acting on CH or CH2 groups, with an iron-sulfur protein as acceptor"/>
    <property type="evidence" value="ECO:0007669"/>
    <property type="project" value="TreeGrafter"/>
</dbReference>
<dbReference type="PANTHER" id="PTHR31332:SF0">
    <property type="entry name" value="7-HYDROXYMETHYL CHLOROPHYLL A REDUCTASE, CHLOROPLASTIC"/>
    <property type="match status" value="1"/>
</dbReference>
<dbReference type="Proteomes" id="UP000027153">
    <property type="component" value="Unassembled WGS sequence"/>
</dbReference>
<dbReference type="Pfam" id="PF04422">
    <property type="entry name" value="FrhB_FdhB_N"/>
    <property type="match status" value="1"/>
</dbReference>
<keyword evidence="1" id="KW-1133">Transmembrane helix</keyword>
<dbReference type="EMBL" id="JMIY01000001">
    <property type="protein sequence ID" value="KCZ73351.1"/>
    <property type="molecule type" value="Genomic_DNA"/>
</dbReference>
<feature type="transmembrane region" description="Helical" evidence="1">
    <location>
        <begin position="12"/>
        <end position="35"/>
    </location>
</feature>
<dbReference type="InterPro" id="IPR007525">
    <property type="entry name" value="FrhB_FdhB_C"/>
</dbReference>
<dbReference type="InterPro" id="IPR007516">
    <property type="entry name" value="Co_F420_Hydgase/DH_bsu_N"/>
</dbReference>
<dbReference type="RefSeq" id="WP_052368515.1">
    <property type="nucleotide sequence ID" value="NZ_JMIY01000001.1"/>
</dbReference>
<organism evidence="3 4">
    <name type="scientific">Candidatus Methanoperedens nitratireducens</name>
    <dbReference type="NCBI Taxonomy" id="1392998"/>
    <lineage>
        <taxon>Archaea</taxon>
        <taxon>Methanobacteriati</taxon>
        <taxon>Methanobacteriota</taxon>
        <taxon>Stenosarchaea group</taxon>
        <taxon>Methanomicrobia</taxon>
        <taxon>Methanosarcinales</taxon>
        <taxon>ANME-2 cluster</taxon>
        <taxon>Candidatus Methanoperedentaceae</taxon>
        <taxon>Candidatus Methanoperedens</taxon>
    </lineage>
</organism>
<dbReference type="PROSITE" id="PS51379">
    <property type="entry name" value="4FE4S_FER_2"/>
    <property type="match status" value="1"/>
</dbReference>
<evidence type="ECO:0000259" key="2">
    <source>
        <dbReference type="PROSITE" id="PS51379"/>
    </source>
</evidence>
<accession>A0A062V2N4</accession>
<dbReference type="PANTHER" id="PTHR31332">
    <property type="entry name" value="7-HYDROXYMETHYL CHLOROPHYLL A REDUCTASE, CHLOROPLASTIC"/>
    <property type="match status" value="1"/>
</dbReference>
<keyword evidence="1" id="KW-0472">Membrane</keyword>
<comment type="caution">
    <text evidence="3">The sequence shown here is derived from an EMBL/GenBank/DDBJ whole genome shotgun (WGS) entry which is preliminary data.</text>
</comment>
<feature type="domain" description="4Fe-4S ferredoxin-type" evidence="2">
    <location>
        <begin position="8"/>
        <end position="37"/>
    </location>
</feature>
<name>A0A062V2N4_9EURY</name>
<dbReference type="OrthoDB" id="38261at2157"/>
<protein>
    <submittedName>
        <fullName evidence="3">Coenzyme F420-reducing hydrogenase, beta subunit</fullName>
        <ecNumber evidence="3">1.12.98.1</ecNumber>
    </submittedName>
</protein>
<dbReference type="InterPro" id="IPR017896">
    <property type="entry name" value="4Fe4S_Fe-S-bd"/>
</dbReference>
<dbReference type="Gene3D" id="3.30.70.20">
    <property type="match status" value="1"/>
</dbReference>
<proteinExistence type="predicted"/>
<dbReference type="SUPFAM" id="SSF54862">
    <property type="entry name" value="4Fe-4S ferredoxins"/>
    <property type="match status" value="1"/>
</dbReference>
<dbReference type="AlphaFoldDB" id="A0A062V2N4"/>
<dbReference type="GO" id="GO:0050454">
    <property type="term" value="F:coenzyme F420 hydrogenase activity"/>
    <property type="evidence" value="ECO:0007669"/>
    <property type="project" value="UniProtKB-EC"/>
</dbReference>
<gene>
    <name evidence="3" type="ORF">ANME2D_00417</name>
</gene>
<dbReference type="PROSITE" id="PS00198">
    <property type="entry name" value="4FE4S_FER_1"/>
    <property type="match status" value="1"/>
</dbReference>
<dbReference type="InterPro" id="IPR045220">
    <property type="entry name" value="FRHB/FDHB/HCAR-like"/>
</dbReference>
<reference evidence="3 4" key="1">
    <citation type="journal article" date="2013" name="Nature">
        <title>Anaerobic oxidation of methane coupled to nitrate reduction in a novel archaeal lineage.</title>
        <authorList>
            <person name="Haroon M.F."/>
            <person name="Hu S."/>
            <person name="Shi Y."/>
            <person name="Imelfort M."/>
            <person name="Keller J."/>
            <person name="Hugenholtz P."/>
            <person name="Yuan Z."/>
            <person name="Tyson G.W."/>
        </authorList>
    </citation>
    <scope>NUCLEOTIDE SEQUENCE [LARGE SCALE GENOMIC DNA]</scope>
    <source>
        <strain evidence="3 4">ANME-2d</strain>
    </source>
</reference>
<keyword evidence="3" id="KW-0560">Oxidoreductase</keyword>
<keyword evidence="4" id="KW-1185">Reference proteome</keyword>
<dbReference type="EC" id="1.12.98.1" evidence="3"/>
<evidence type="ECO:0000256" key="1">
    <source>
        <dbReference type="SAM" id="Phobius"/>
    </source>
</evidence>
<evidence type="ECO:0000313" key="3">
    <source>
        <dbReference type="EMBL" id="KCZ73351.1"/>
    </source>
</evidence>
<evidence type="ECO:0000313" key="4">
    <source>
        <dbReference type="Proteomes" id="UP000027153"/>
    </source>
</evidence>
<keyword evidence="1" id="KW-0812">Transmembrane</keyword>